<dbReference type="Pfam" id="PF13474">
    <property type="entry name" value="SnoaL_3"/>
    <property type="match status" value="1"/>
</dbReference>
<feature type="domain" description="SnoaL-like" evidence="1">
    <location>
        <begin position="11"/>
        <end position="127"/>
    </location>
</feature>
<sequence length="134" mass="15187">MTERDDFLTWVNTAVREAETALHEGDATARRAIWSRKNPVTVFGAWKTAVGIAETDELFTYLEQHFSGCTSHIYEIVAADVIGDMAYTVGFEHTQTTLDGTDRTYTLRVTQVYRREAGEWKVVHRHGDTPPDHA</sequence>
<evidence type="ECO:0000313" key="2">
    <source>
        <dbReference type="EMBL" id="MDA1358727.1"/>
    </source>
</evidence>
<keyword evidence="3" id="KW-1185">Reference proteome</keyword>
<protein>
    <submittedName>
        <fullName evidence="2">Nuclear transport factor 2 family protein</fullName>
    </submittedName>
</protein>
<organism evidence="2 3">
    <name type="scientific">Glycomyces luteolus</name>
    <dbReference type="NCBI Taxonomy" id="2670330"/>
    <lineage>
        <taxon>Bacteria</taxon>
        <taxon>Bacillati</taxon>
        <taxon>Actinomycetota</taxon>
        <taxon>Actinomycetes</taxon>
        <taxon>Glycomycetales</taxon>
        <taxon>Glycomycetaceae</taxon>
        <taxon>Glycomyces</taxon>
    </lineage>
</organism>
<reference evidence="2" key="1">
    <citation type="submission" date="2022-12" db="EMBL/GenBank/DDBJ databases">
        <title>Gycomyces niveus sp.nov.,a novel actinomycete isolated from soil in Shouguan.</title>
        <authorList>
            <person name="Yang X."/>
        </authorList>
    </citation>
    <scope>NUCLEOTIDE SEQUENCE</scope>
    <source>
        <strain evidence="2">NEAU-A15</strain>
    </source>
</reference>
<name>A0A9X3P834_9ACTN</name>
<comment type="caution">
    <text evidence="2">The sequence shown here is derived from an EMBL/GenBank/DDBJ whole genome shotgun (WGS) entry which is preliminary data.</text>
</comment>
<proteinExistence type="predicted"/>
<gene>
    <name evidence="2" type="ORF">O1R50_03780</name>
</gene>
<dbReference type="EMBL" id="JAPZVP010000002">
    <property type="protein sequence ID" value="MDA1358727.1"/>
    <property type="molecule type" value="Genomic_DNA"/>
</dbReference>
<dbReference type="Proteomes" id="UP001146067">
    <property type="component" value="Unassembled WGS sequence"/>
</dbReference>
<dbReference type="AlphaFoldDB" id="A0A9X3P834"/>
<evidence type="ECO:0000313" key="3">
    <source>
        <dbReference type="Proteomes" id="UP001146067"/>
    </source>
</evidence>
<dbReference type="RefSeq" id="WP_270108532.1">
    <property type="nucleotide sequence ID" value="NZ_JAPZVP010000002.1"/>
</dbReference>
<evidence type="ECO:0000259" key="1">
    <source>
        <dbReference type="Pfam" id="PF13474"/>
    </source>
</evidence>
<dbReference type="InterPro" id="IPR037401">
    <property type="entry name" value="SnoaL-like"/>
</dbReference>
<dbReference type="SUPFAM" id="SSF54427">
    <property type="entry name" value="NTF2-like"/>
    <property type="match status" value="1"/>
</dbReference>
<accession>A0A9X3P834</accession>
<dbReference type="InterPro" id="IPR032710">
    <property type="entry name" value="NTF2-like_dom_sf"/>
</dbReference>
<dbReference type="Gene3D" id="3.10.450.50">
    <property type="match status" value="1"/>
</dbReference>